<dbReference type="InterPro" id="IPR036097">
    <property type="entry name" value="HisK_dim/P_sf"/>
</dbReference>
<dbReference type="EMBL" id="AQHV01000010">
    <property type="protein sequence ID" value="KKB57181.1"/>
    <property type="molecule type" value="Genomic_DNA"/>
</dbReference>
<reference evidence="14 15" key="1">
    <citation type="submission" date="2013-04" db="EMBL/GenBank/DDBJ databases">
        <title>The Genome Sequence of Parabacteroides goldsteinii DSM 19448.</title>
        <authorList>
            <consortium name="The Broad Institute Genomics Platform"/>
            <person name="Earl A."/>
            <person name="Ward D."/>
            <person name="Feldgarden M."/>
            <person name="Gevers D."/>
            <person name="Martens E."/>
            <person name="Sakamoto M."/>
            <person name="Benno Y."/>
            <person name="Song Y."/>
            <person name="Liu C."/>
            <person name="Lee J."/>
            <person name="Bolanos M."/>
            <person name="Vaisanen M.L."/>
            <person name="Finegold S.M."/>
            <person name="Walker B."/>
            <person name="Young S."/>
            <person name="Zeng Q."/>
            <person name="Gargeya S."/>
            <person name="Fitzgerald M."/>
            <person name="Haas B."/>
            <person name="Abouelleil A."/>
            <person name="Allen A.W."/>
            <person name="Alvarado L."/>
            <person name="Arachchi H.M."/>
            <person name="Berlin A.M."/>
            <person name="Chapman S.B."/>
            <person name="Gainer-Dewar J."/>
            <person name="Goldberg J."/>
            <person name="Griggs A."/>
            <person name="Gujja S."/>
            <person name="Hansen M."/>
            <person name="Howarth C."/>
            <person name="Imamovic A."/>
            <person name="Ireland A."/>
            <person name="Larimer J."/>
            <person name="McCowan C."/>
            <person name="Murphy C."/>
            <person name="Pearson M."/>
            <person name="Poon T.W."/>
            <person name="Priest M."/>
            <person name="Roberts A."/>
            <person name="Saif S."/>
            <person name="Shea T."/>
            <person name="Sisk P."/>
            <person name="Sykes S."/>
            <person name="Wortman J."/>
            <person name="Nusbaum C."/>
            <person name="Birren B."/>
        </authorList>
    </citation>
    <scope>NUCLEOTIDE SEQUENCE [LARGE SCALE GENOMIC DNA]</scope>
    <source>
        <strain evidence="14 15">DSM 19448</strain>
    </source>
</reference>
<dbReference type="PRINTS" id="PR00344">
    <property type="entry name" value="BCTRLSENSOR"/>
</dbReference>
<dbReference type="Pfam" id="PF00072">
    <property type="entry name" value="Response_reg"/>
    <property type="match status" value="1"/>
</dbReference>
<dbReference type="PROSITE" id="PS50109">
    <property type="entry name" value="HIS_KIN"/>
    <property type="match status" value="1"/>
</dbReference>
<dbReference type="InterPro" id="IPR011110">
    <property type="entry name" value="Reg_prop"/>
</dbReference>
<dbReference type="SUPFAM" id="SSF63829">
    <property type="entry name" value="Calcium-dependent phosphotriesterase"/>
    <property type="match status" value="1"/>
</dbReference>
<feature type="domain" description="HTH araC/xylS-type" evidence="11">
    <location>
        <begin position="1255"/>
        <end position="1354"/>
    </location>
</feature>
<keyword evidence="10" id="KW-1133">Transmembrane helix</keyword>
<dbReference type="InterPro" id="IPR013783">
    <property type="entry name" value="Ig-like_fold"/>
</dbReference>
<dbReference type="CDD" id="cd17574">
    <property type="entry name" value="REC_OmpR"/>
    <property type="match status" value="1"/>
</dbReference>
<dbReference type="PATRIC" id="fig|927665.4.peg.1872"/>
<dbReference type="InterPro" id="IPR015943">
    <property type="entry name" value="WD40/YVTN_repeat-like_dom_sf"/>
</dbReference>
<dbReference type="Gene3D" id="2.130.10.10">
    <property type="entry name" value="YVTN repeat-like/Quinoprotein amine dehydrogenase"/>
    <property type="match status" value="2"/>
</dbReference>
<feature type="modified residue" description="4-aspartylphosphate" evidence="9">
    <location>
        <position position="1156"/>
    </location>
</feature>
<dbReference type="InterPro" id="IPR004358">
    <property type="entry name" value="Sig_transdc_His_kin-like_C"/>
</dbReference>
<name>A0A0F5JH96_9BACT</name>
<organism evidence="14 15">
    <name type="scientific">Parabacteroides goldsteinii DSM 19448 = WAL 12034</name>
    <dbReference type="NCBI Taxonomy" id="927665"/>
    <lineage>
        <taxon>Bacteria</taxon>
        <taxon>Pseudomonadati</taxon>
        <taxon>Bacteroidota</taxon>
        <taxon>Bacteroidia</taxon>
        <taxon>Bacteroidales</taxon>
        <taxon>Tannerellaceae</taxon>
        <taxon>Parabacteroides</taxon>
    </lineage>
</organism>
<dbReference type="SUPFAM" id="SSF50998">
    <property type="entry name" value="Quinoprotein alcohol dehydrogenase-like"/>
    <property type="match status" value="1"/>
</dbReference>
<sequence>MKTIITLLILLPFIQLYAQEKTALFKNYTVKDGLSQNTVIRTLEDSKGYIWFCTRDGLNRFDGTEFEVYRADGSENSLTSSDVTTITEVENGVLWIGSHKGLTRYDTNTKRFYQYYKEEGGGNSLSDNCIKHILCDKRKRLWVGTISGLDLYNSETDDFERISDEGSIFWLMQRKNGNICYLVNNTLCILEPESMKTKKFHFDNDEKLFFLFEDSNNKLWVGMWSSGLKYFEEETGRLIQADLSWTDGITFNNEQVNYIVETEEDNLMLATRNGLLVYDQSKNKLINCFRSEDVGGLSENTIISLYKDLSENIWIGTYGGGVNLYTPYSNFFIPYYPAKYLQKNIGNINSIVEYKGDLWMGTDGGLIVYDREAGTYEYCHFQIPNSKTNREIKYIQKEGDKYLWISIYYCGLYLYDMEKRQIVKEIPDFPYNQVRRITRTEDGMYWIALGVDNPILLYDMEKNTLAASFPVKGRNKDVSLINVQDIYAESEYIWMGTRAEGLYRYNVQTQKLDHFRNDKESPDCLNSNHVTCIYKDKKGNLWIGTFGGGLALYDRIKETFRTFDRKAGLDNDAISSIMEDEKGYLWITTLKGISRFNPKKESFDNWGYNNGYSLLETNLHSCLRSGDNLFYVGGNNLFLSFDPTQLRVNTRIPRVIISKVLIWADNFGEKATRTWIEPQNDRIELKYDQTSFTIRYSALNYVYPESNSFAYILEGFDKNWTYIGNERSVNYTNIPPGDYIFRVKARNNDGIWNNVGASLHIKVFPPFWKTWYAYLFYLAVFIAIIILFIRYKTREERLKMDLRIKQIEKTNIETSHRIGVQMFTNFSHELRTPLTLIIAPLDELLSKTNLSPELKRPLELINKNAQRLLWLVNRLMDFRKLEAGKMHLKAGQYKLDDFVNEMLLSFRPLADKKNILLEYNNTGREAKIWFDYILLEKVFFNLLSNAFKHTPKGGYVIISAKEIGEEEIVHTEELKDYQPVGNNPKLLLVTVEDSGKGIPQEMLPKVFEAFFQAGENDYTSAYGTGIGLSLTKSIIELHHGHIWVTSEENKGTRFSFVIPLGREFLKEDELLSKNKAIKVEHAYDKPQVVLDDSPVEENKIPAPRKRYHLVVIEDNADVRNYLCDMLRNDYNITATEDCMEGCEVVTKEMPDLIISDIMTPRMNGIEFCQKVKSNMVTSHIPIILLTARVTLSQIKEGYDSLADDYIMKPFNPELLKVRIANLLANRQKLRELYAQKIVTGNFPTETVSTEDKFMAKVLDYIHSNLDNTELSIDKFSDDIGMSRVQLYRKIKAVTGSSPSKLILDIRLKKAAELLSTTDDTVTEVSYKCGFNEVSYFGKCFKANYNISPSEYARNYR</sequence>
<dbReference type="InterPro" id="IPR001789">
    <property type="entry name" value="Sig_transdc_resp-reg_receiver"/>
</dbReference>
<dbReference type="Gene3D" id="3.40.50.2300">
    <property type="match status" value="1"/>
</dbReference>
<dbReference type="InterPro" id="IPR036890">
    <property type="entry name" value="HATPase_C_sf"/>
</dbReference>
<gene>
    <name evidence="14" type="ORF">HMPREF1535_01834</name>
</gene>
<evidence type="ECO:0000256" key="8">
    <source>
        <dbReference type="ARBA" id="ARBA00023163"/>
    </source>
</evidence>
<dbReference type="GO" id="GO:0043565">
    <property type="term" value="F:sequence-specific DNA binding"/>
    <property type="evidence" value="ECO:0007669"/>
    <property type="project" value="InterPro"/>
</dbReference>
<dbReference type="SMART" id="SM00448">
    <property type="entry name" value="REC"/>
    <property type="match status" value="1"/>
</dbReference>
<dbReference type="Pfam" id="PF00512">
    <property type="entry name" value="HisKA"/>
    <property type="match status" value="1"/>
</dbReference>
<dbReference type="SUPFAM" id="SSF46689">
    <property type="entry name" value="Homeodomain-like"/>
    <property type="match status" value="1"/>
</dbReference>
<evidence type="ECO:0000259" key="11">
    <source>
        <dbReference type="PROSITE" id="PS01124"/>
    </source>
</evidence>
<dbReference type="PANTHER" id="PTHR43547:SF2">
    <property type="entry name" value="HYBRID SIGNAL TRANSDUCTION HISTIDINE KINASE C"/>
    <property type="match status" value="1"/>
</dbReference>
<evidence type="ECO:0000259" key="13">
    <source>
        <dbReference type="PROSITE" id="PS50110"/>
    </source>
</evidence>
<dbReference type="Gene3D" id="1.10.287.130">
    <property type="match status" value="1"/>
</dbReference>
<keyword evidence="5" id="KW-0418">Kinase</keyword>
<dbReference type="InterPro" id="IPR003594">
    <property type="entry name" value="HATPase_dom"/>
</dbReference>
<dbReference type="GO" id="GO:0000155">
    <property type="term" value="F:phosphorelay sensor kinase activity"/>
    <property type="evidence" value="ECO:0007669"/>
    <property type="project" value="InterPro"/>
</dbReference>
<keyword evidence="10" id="KW-0472">Membrane</keyword>
<evidence type="ECO:0000256" key="5">
    <source>
        <dbReference type="ARBA" id="ARBA00022777"/>
    </source>
</evidence>
<dbReference type="InterPro" id="IPR011047">
    <property type="entry name" value="Quinoprotein_ADH-like_sf"/>
</dbReference>
<dbReference type="PROSITE" id="PS00041">
    <property type="entry name" value="HTH_ARAC_FAMILY_1"/>
    <property type="match status" value="1"/>
</dbReference>
<dbReference type="Gene3D" id="1.10.10.60">
    <property type="entry name" value="Homeodomain-like"/>
    <property type="match status" value="1"/>
</dbReference>
<dbReference type="PANTHER" id="PTHR43547">
    <property type="entry name" value="TWO-COMPONENT HISTIDINE KINASE"/>
    <property type="match status" value="1"/>
</dbReference>
<dbReference type="EC" id="2.7.13.3" evidence="2"/>
<dbReference type="PROSITE" id="PS01124">
    <property type="entry name" value="HTH_ARAC_FAMILY_2"/>
    <property type="match status" value="1"/>
</dbReference>
<keyword evidence="8" id="KW-0804">Transcription</keyword>
<evidence type="ECO:0000256" key="7">
    <source>
        <dbReference type="ARBA" id="ARBA00023125"/>
    </source>
</evidence>
<evidence type="ECO:0000256" key="1">
    <source>
        <dbReference type="ARBA" id="ARBA00000085"/>
    </source>
</evidence>
<evidence type="ECO:0000256" key="3">
    <source>
        <dbReference type="ARBA" id="ARBA00022553"/>
    </source>
</evidence>
<dbReference type="SUPFAM" id="SSF52172">
    <property type="entry name" value="CheY-like"/>
    <property type="match status" value="1"/>
</dbReference>
<dbReference type="CDD" id="cd00082">
    <property type="entry name" value="HisKA"/>
    <property type="match status" value="1"/>
</dbReference>
<dbReference type="InterPro" id="IPR005467">
    <property type="entry name" value="His_kinase_dom"/>
</dbReference>
<comment type="caution">
    <text evidence="14">The sequence shown here is derived from an EMBL/GenBank/DDBJ whole genome shotgun (WGS) entry which is preliminary data.</text>
</comment>
<evidence type="ECO:0000313" key="14">
    <source>
        <dbReference type="EMBL" id="KKB57181.1"/>
    </source>
</evidence>
<dbReference type="Pfam" id="PF12833">
    <property type="entry name" value="HTH_18"/>
    <property type="match status" value="1"/>
</dbReference>
<dbReference type="SUPFAM" id="SSF47384">
    <property type="entry name" value="Homodimeric domain of signal transducing histidine kinase"/>
    <property type="match status" value="1"/>
</dbReference>
<dbReference type="InterPro" id="IPR003661">
    <property type="entry name" value="HisK_dim/P_dom"/>
</dbReference>
<dbReference type="Proteomes" id="UP000033047">
    <property type="component" value="Unassembled WGS sequence"/>
</dbReference>
<keyword evidence="7" id="KW-0238">DNA-binding</keyword>
<dbReference type="InterPro" id="IPR011006">
    <property type="entry name" value="CheY-like_superfamily"/>
</dbReference>
<protein>
    <recommendedName>
        <fullName evidence="2">histidine kinase</fullName>
        <ecNumber evidence="2">2.7.13.3</ecNumber>
    </recommendedName>
</protein>
<dbReference type="SMART" id="SM00387">
    <property type="entry name" value="HATPase_c"/>
    <property type="match status" value="1"/>
</dbReference>
<keyword evidence="10" id="KW-0812">Transmembrane</keyword>
<evidence type="ECO:0000256" key="10">
    <source>
        <dbReference type="SAM" id="Phobius"/>
    </source>
</evidence>
<evidence type="ECO:0000259" key="12">
    <source>
        <dbReference type="PROSITE" id="PS50109"/>
    </source>
</evidence>
<evidence type="ECO:0000256" key="4">
    <source>
        <dbReference type="ARBA" id="ARBA00022679"/>
    </source>
</evidence>
<dbReference type="STRING" id="927665.HMPREF1535_01834"/>
<feature type="domain" description="Histidine kinase" evidence="12">
    <location>
        <begin position="825"/>
        <end position="1062"/>
    </location>
</feature>
<comment type="catalytic activity">
    <reaction evidence="1">
        <text>ATP + protein L-histidine = ADP + protein N-phospho-L-histidine.</text>
        <dbReference type="EC" id="2.7.13.3"/>
    </reaction>
</comment>
<dbReference type="FunFam" id="3.30.565.10:FF:000006">
    <property type="entry name" value="Sensor histidine kinase WalK"/>
    <property type="match status" value="1"/>
</dbReference>
<feature type="domain" description="Response regulatory" evidence="13">
    <location>
        <begin position="1108"/>
        <end position="1223"/>
    </location>
</feature>
<dbReference type="PROSITE" id="PS50110">
    <property type="entry name" value="RESPONSE_REGULATORY"/>
    <property type="match status" value="1"/>
</dbReference>
<dbReference type="SMART" id="SM00388">
    <property type="entry name" value="HisKA"/>
    <property type="match status" value="1"/>
</dbReference>
<dbReference type="Pfam" id="PF07494">
    <property type="entry name" value="Reg_prop"/>
    <property type="match status" value="3"/>
</dbReference>
<dbReference type="FunFam" id="2.60.40.10:FF:000791">
    <property type="entry name" value="Two-component system sensor histidine kinase/response regulator"/>
    <property type="match status" value="1"/>
</dbReference>
<dbReference type="InterPro" id="IPR009057">
    <property type="entry name" value="Homeodomain-like_sf"/>
</dbReference>
<evidence type="ECO:0000256" key="9">
    <source>
        <dbReference type="PROSITE-ProRule" id="PRU00169"/>
    </source>
</evidence>
<dbReference type="FunFam" id="1.10.287.130:FF:000045">
    <property type="entry name" value="Two-component system sensor histidine kinase/response regulator"/>
    <property type="match status" value="1"/>
</dbReference>
<dbReference type="HOGENOM" id="CLU_000445_28_1_10"/>
<feature type="transmembrane region" description="Helical" evidence="10">
    <location>
        <begin position="771"/>
        <end position="791"/>
    </location>
</feature>
<dbReference type="GO" id="GO:0003700">
    <property type="term" value="F:DNA-binding transcription factor activity"/>
    <property type="evidence" value="ECO:0007669"/>
    <property type="project" value="InterPro"/>
</dbReference>
<dbReference type="Gene3D" id="3.30.565.10">
    <property type="entry name" value="Histidine kinase-like ATPase, C-terminal domain"/>
    <property type="match status" value="1"/>
</dbReference>
<accession>A0A0F5JH96</accession>
<dbReference type="InterPro" id="IPR018062">
    <property type="entry name" value="HTH_AraC-typ_CS"/>
</dbReference>
<keyword evidence="3 9" id="KW-0597">Phosphoprotein</keyword>
<evidence type="ECO:0000313" key="15">
    <source>
        <dbReference type="Proteomes" id="UP000033047"/>
    </source>
</evidence>
<keyword evidence="4" id="KW-0808">Transferase</keyword>
<dbReference type="RefSeq" id="WP_046145912.1">
    <property type="nucleotide sequence ID" value="NZ_KQ033912.1"/>
</dbReference>
<dbReference type="Pfam" id="PF07495">
    <property type="entry name" value="Y_Y_Y"/>
    <property type="match status" value="1"/>
</dbReference>
<evidence type="ECO:0000256" key="2">
    <source>
        <dbReference type="ARBA" id="ARBA00012438"/>
    </source>
</evidence>
<dbReference type="Gene3D" id="2.60.40.10">
    <property type="entry name" value="Immunoglobulins"/>
    <property type="match status" value="1"/>
</dbReference>
<dbReference type="Pfam" id="PF02518">
    <property type="entry name" value="HATPase_c"/>
    <property type="match status" value="1"/>
</dbReference>
<dbReference type="InterPro" id="IPR011123">
    <property type="entry name" value="Y_Y_Y"/>
</dbReference>
<proteinExistence type="predicted"/>
<dbReference type="SUPFAM" id="SSF55874">
    <property type="entry name" value="ATPase domain of HSP90 chaperone/DNA topoisomerase II/histidine kinase"/>
    <property type="match status" value="1"/>
</dbReference>
<evidence type="ECO:0000256" key="6">
    <source>
        <dbReference type="ARBA" id="ARBA00023015"/>
    </source>
</evidence>
<dbReference type="InterPro" id="IPR018060">
    <property type="entry name" value="HTH_AraC"/>
</dbReference>
<dbReference type="SMART" id="SM00342">
    <property type="entry name" value="HTH_ARAC"/>
    <property type="match status" value="1"/>
</dbReference>
<keyword evidence="6" id="KW-0805">Transcription regulation</keyword>